<gene>
    <name evidence="2" type="ORF">WN51_13421</name>
</gene>
<organism evidence="2 3">
    <name type="scientific">Melipona quadrifasciata</name>
    <dbReference type="NCBI Taxonomy" id="166423"/>
    <lineage>
        <taxon>Eukaryota</taxon>
        <taxon>Metazoa</taxon>
        <taxon>Ecdysozoa</taxon>
        <taxon>Arthropoda</taxon>
        <taxon>Hexapoda</taxon>
        <taxon>Insecta</taxon>
        <taxon>Pterygota</taxon>
        <taxon>Neoptera</taxon>
        <taxon>Endopterygota</taxon>
        <taxon>Hymenoptera</taxon>
        <taxon>Apocrita</taxon>
        <taxon>Aculeata</taxon>
        <taxon>Apoidea</taxon>
        <taxon>Anthophila</taxon>
        <taxon>Apidae</taxon>
        <taxon>Melipona</taxon>
    </lineage>
</organism>
<proteinExistence type="predicted"/>
<feature type="compositionally biased region" description="Low complexity" evidence="1">
    <location>
        <begin position="205"/>
        <end position="221"/>
    </location>
</feature>
<dbReference type="Proteomes" id="UP000053105">
    <property type="component" value="Unassembled WGS sequence"/>
</dbReference>
<feature type="compositionally biased region" description="Polar residues" evidence="1">
    <location>
        <begin position="222"/>
        <end position="232"/>
    </location>
</feature>
<feature type="region of interest" description="Disordered" evidence="1">
    <location>
        <begin position="70"/>
        <end position="91"/>
    </location>
</feature>
<accession>A0A0N0BGV9</accession>
<keyword evidence="3" id="KW-1185">Reference proteome</keyword>
<evidence type="ECO:0000313" key="2">
    <source>
        <dbReference type="EMBL" id="KOX75114.1"/>
    </source>
</evidence>
<evidence type="ECO:0000256" key="1">
    <source>
        <dbReference type="SAM" id="MobiDB-lite"/>
    </source>
</evidence>
<name>A0A0N0BGV9_9HYME</name>
<sequence length="319" mass="35096">MIGDERKEILKQYEFINRRVFILGALHSAVRELAIPGYLSHRHSIRRESLNGLWDRAGWAYPSPTPVGAVSARDPGCASSKKPGNSVHAPGARVSVSQDAAVFSRNKRKTKTFQQGRLHRGIVQKKPPILAQSNFHWEHRRCYPTSYKSVCNLQLITNLQTIAREIISEQGVQKTLKAFLLIFCELPDAREEQHGRSATHAQGQERTTVTVVATTTRATEVISTTTAESRPTSADERTTAALTSLDNVVPDDHNSDLGKPSESLRGESNADTRRRGPRSAAESPVTPEDRSNNLPGHVPNFNRNDDGTEGHEAVAGVAT</sequence>
<dbReference type="EMBL" id="KQ435774">
    <property type="protein sequence ID" value="KOX75114.1"/>
    <property type="molecule type" value="Genomic_DNA"/>
</dbReference>
<dbReference type="AlphaFoldDB" id="A0A0N0BGV9"/>
<feature type="region of interest" description="Disordered" evidence="1">
    <location>
        <begin position="193"/>
        <end position="319"/>
    </location>
</feature>
<reference evidence="2 3" key="1">
    <citation type="submission" date="2015-07" db="EMBL/GenBank/DDBJ databases">
        <title>The genome of Melipona quadrifasciata.</title>
        <authorList>
            <person name="Pan H."/>
            <person name="Kapheim K."/>
        </authorList>
    </citation>
    <scope>NUCLEOTIDE SEQUENCE [LARGE SCALE GENOMIC DNA]</scope>
    <source>
        <strain evidence="2">0111107301</strain>
        <tissue evidence="2">Whole body</tissue>
    </source>
</reference>
<feature type="compositionally biased region" description="Basic and acidic residues" evidence="1">
    <location>
        <begin position="303"/>
        <end position="312"/>
    </location>
</feature>
<feature type="compositionally biased region" description="Basic and acidic residues" evidence="1">
    <location>
        <begin position="262"/>
        <end position="274"/>
    </location>
</feature>
<evidence type="ECO:0000313" key="3">
    <source>
        <dbReference type="Proteomes" id="UP000053105"/>
    </source>
</evidence>
<protein>
    <submittedName>
        <fullName evidence="2">Uncharacterized protein</fullName>
    </submittedName>
</protein>